<dbReference type="SFLD" id="SFLDG01205">
    <property type="entry name" value="AMPS.1"/>
    <property type="match status" value="1"/>
</dbReference>
<dbReference type="Proteomes" id="UP000243579">
    <property type="component" value="Unassembled WGS sequence"/>
</dbReference>
<feature type="domain" description="GST N-terminal" evidence="1">
    <location>
        <begin position="4"/>
        <end position="81"/>
    </location>
</feature>
<evidence type="ECO:0000313" key="3">
    <source>
        <dbReference type="EMBL" id="OQR89677.1"/>
    </source>
</evidence>
<dbReference type="CDD" id="cd03039">
    <property type="entry name" value="GST_N_Sigma_like"/>
    <property type="match status" value="1"/>
</dbReference>
<dbReference type="SUPFAM" id="SSF47616">
    <property type="entry name" value="GST C-terminal domain-like"/>
    <property type="match status" value="1"/>
</dbReference>
<dbReference type="InterPro" id="IPR036249">
    <property type="entry name" value="Thioredoxin-like_sf"/>
</dbReference>
<evidence type="ECO:0000313" key="4">
    <source>
        <dbReference type="Proteomes" id="UP000243579"/>
    </source>
</evidence>
<comment type="caution">
    <text evidence="3">The sequence shown here is derived from an EMBL/GenBank/DDBJ whole genome shotgun (WGS) entry which is preliminary data.</text>
</comment>
<dbReference type="Pfam" id="PF02798">
    <property type="entry name" value="GST_N"/>
    <property type="match status" value="1"/>
</dbReference>
<evidence type="ECO:0000259" key="1">
    <source>
        <dbReference type="PROSITE" id="PS50404"/>
    </source>
</evidence>
<keyword evidence="4" id="KW-1185">Reference proteome</keyword>
<dbReference type="InterPro" id="IPR010987">
    <property type="entry name" value="Glutathione-S-Trfase_C-like"/>
</dbReference>
<dbReference type="GO" id="GO:0006749">
    <property type="term" value="P:glutathione metabolic process"/>
    <property type="evidence" value="ECO:0007669"/>
    <property type="project" value="TreeGrafter"/>
</dbReference>
<dbReference type="FunFam" id="3.40.30.10:FF:000035">
    <property type="entry name" value="hematopoietic prostaglandin D synthase"/>
    <property type="match status" value="1"/>
</dbReference>
<dbReference type="InterPro" id="IPR004045">
    <property type="entry name" value="Glutathione_S-Trfase_N"/>
</dbReference>
<dbReference type="PANTHER" id="PTHR11571:SF252">
    <property type="entry name" value="GLUTATHIONE S-TRANSFERASE"/>
    <property type="match status" value="1"/>
</dbReference>
<dbReference type="AlphaFoldDB" id="A0A1V9YVK9"/>
<dbReference type="InterPro" id="IPR040079">
    <property type="entry name" value="Glutathione_S-Trfase"/>
</dbReference>
<dbReference type="SFLD" id="SFLDG00363">
    <property type="entry name" value="AMPS_(cytGST):_Alpha-__Mu-__Pi"/>
    <property type="match status" value="1"/>
</dbReference>
<reference evidence="3 4" key="1">
    <citation type="journal article" date="2014" name="Genome Biol. Evol.">
        <title>The secreted proteins of Achlya hypogyna and Thraustotheca clavata identify the ancestral oomycete secretome and reveal gene acquisitions by horizontal gene transfer.</title>
        <authorList>
            <person name="Misner I."/>
            <person name="Blouin N."/>
            <person name="Leonard G."/>
            <person name="Richards T.A."/>
            <person name="Lane C.E."/>
        </authorList>
    </citation>
    <scope>NUCLEOTIDE SEQUENCE [LARGE SCALE GENOMIC DNA]</scope>
    <source>
        <strain evidence="3 4">ATCC 48635</strain>
    </source>
</reference>
<dbReference type="InterPro" id="IPR050213">
    <property type="entry name" value="GST_superfamily"/>
</dbReference>
<sequence>MTHPTLKITYFDMTGRAELTRLALHIGDIPFEDDRLTREAFAALKPTLPFKQVPVLTVDGEVLAQSHAMARYAGRLAGLYPTDALEAFRVDEILAASDDTLAKLMPSFREQDAAKRLVLREELSAGPLPEHFACIEARLAAHKGPYFLGDALTIADLELYGSRQMLSSGWLDGIPTDILDAYPRWNAIADAVAAHPKVAAWEAAHKA</sequence>
<protein>
    <submittedName>
        <fullName evidence="3">Glutathione S-transferase</fullName>
    </submittedName>
</protein>
<dbReference type="GO" id="GO:0004364">
    <property type="term" value="F:glutathione transferase activity"/>
    <property type="evidence" value="ECO:0007669"/>
    <property type="project" value="TreeGrafter"/>
</dbReference>
<evidence type="ECO:0000259" key="2">
    <source>
        <dbReference type="PROSITE" id="PS50405"/>
    </source>
</evidence>
<dbReference type="InterPro" id="IPR004046">
    <property type="entry name" value="GST_C"/>
</dbReference>
<dbReference type="SFLD" id="SFLDS00019">
    <property type="entry name" value="Glutathione_Transferase_(cytos"/>
    <property type="match status" value="1"/>
</dbReference>
<keyword evidence="3" id="KW-0808">Transferase</keyword>
<organism evidence="3 4">
    <name type="scientific">Achlya hypogyna</name>
    <name type="common">Oomycete</name>
    <name type="synonym">Protoachlya hypogyna</name>
    <dbReference type="NCBI Taxonomy" id="1202772"/>
    <lineage>
        <taxon>Eukaryota</taxon>
        <taxon>Sar</taxon>
        <taxon>Stramenopiles</taxon>
        <taxon>Oomycota</taxon>
        <taxon>Saprolegniomycetes</taxon>
        <taxon>Saprolegniales</taxon>
        <taxon>Achlyaceae</taxon>
        <taxon>Achlya</taxon>
    </lineage>
</organism>
<dbReference type="EMBL" id="JNBR01000759">
    <property type="protein sequence ID" value="OQR89677.1"/>
    <property type="molecule type" value="Genomic_DNA"/>
</dbReference>
<dbReference type="STRING" id="1202772.A0A1V9YVK9"/>
<gene>
    <name evidence="3" type="ORF">ACHHYP_06121</name>
</gene>
<dbReference type="PANTHER" id="PTHR11571">
    <property type="entry name" value="GLUTATHIONE S-TRANSFERASE"/>
    <property type="match status" value="1"/>
</dbReference>
<accession>A0A1V9YVK9</accession>
<dbReference type="InterPro" id="IPR036282">
    <property type="entry name" value="Glutathione-S-Trfase_C_sf"/>
</dbReference>
<dbReference type="Gene3D" id="1.20.1050.10">
    <property type="match status" value="1"/>
</dbReference>
<dbReference type="PROSITE" id="PS50405">
    <property type="entry name" value="GST_CTER"/>
    <property type="match status" value="1"/>
</dbReference>
<dbReference type="PROSITE" id="PS50404">
    <property type="entry name" value="GST_NTER"/>
    <property type="match status" value="1"/>
</dbReference>
<dbReference type="CDD" id="cd03192">
    <property type="entry name" value="GST_C_Sigma_like"/>
    <property type="match status" value="1"/>
</dbReference>
<proteinExistence type="predicted"/>
<dbReference type="FunFam" id="1.20.1050.10:FF:000030">
    <property type="entry name" value="Glutathione S-transferase S1"/>
    <property type="match status" value="1"/>
</dbReference>
<dbReference type="Pfam" id="PF14497">
    <property type="entry name" value="GST_C_3"/>
    <property type="match status" value="1"/>
</dbReference>
<dbReference type="Gene3D" id="3.40.30.10">
    <property type="entry name" value="Glutaredoxin"/>
    <property type="match status" value="1"/>
</dbReference>
<dbReference type="SUPFAM" id="SSF52833">
    <property type="entry name" value="Thioredoxin-like"/>
    <property type="match status" value="1"/>
</dbReference>
<name>A0A1V9YVK9_ACHHY</name>
<dbReference type="OrthoDB" id="420389at2759"/>
<feature type="domain" description="GST C-terminal" evidence="2">
    <location>
        <begin position="83"/>
        <end position="207"/>
    </location>
</feature>